<protein>
    <submittedName>
        <fullName evidence="3">Uncharacterized protein</fullName>
    </submittedName>
</protein>
<keyword evidence="2" id="KW-0472">Membrane</keyword>
<keyword evidence="2" id="KW-1133">Transmembrane helix</keyword>
<gene>
    <name evidence="3" type="ORF">EXN22_09160</name>
</gene>
<dbReference type="RefSeq" id="WP_130263753.1">
    <property type="nucleotide sequence ID" value="NZ_CP035952.1"/>
</dbReference>
<accession>A0A411MG61</accession>
<dbReference type="EMBL" id="CP035952">
    <property type="protein sequence ID" value="QBF25853.1"/>
    <property type="molecule type" value="Genomic_DNA"/>
</dbReference>
<dbReference type="Proteomes" id="UP000291130">
    <property type="component" value="Chromosome"/>
</dbReference>
<evidence type="ECO:0000256" key="1">
    <source>
        <dbReference type="SAM" id="MobiDB-lite"/>
    </source>
</evidence>
<name>A0A411MG61_9PSED</name>
<feature type="transmembrane region" description="Helical" evidence="2">
    <location>
        <begin position="12"/>
        <end position="31"/>
    </location>
</feature>
<evidence type="ECO:0000313" key="4">
    <source>
        <dbReference type="Proteomes" id="UP000291130"/>
    </source>
</evidence>
<keyword evidence="4" id="KW-1185">Reference proteome</keyword>
<dbReference type="KEGG" id="ptk:EXN22_09160"/>
<reference evidence="3 4" key="1">
    <citation type="submission" date="2019-02" db="EMBL/GenBank/DDBJ databases">
        <title>Complete genome sequence of Pseudomonas sp. SNU WT1 isolated from rainbow trout.</title>
        <authorList>
            <person name="Oh W.T."/>
            <person name="Park S.C."/>
        </authorList>
    </citation>
    <scope>NUCLEOTIDE SEQUENCE [LARGE SCALE GENOMIC DNA]</scope>
    <source>
        <strain evidence="3 4">SNU WT1</strain>
    </source>
</reference>
<keyword evidence="2" id="KW-0812">Transmembrane</keyword>
<evidence type="ECO:0000313" key="3">
    <source>
        <dbReference type="EMBL" id="QBF25853.1"/>
    </source>
</evidence>
<sequence>MLKEALSVAPVALFYACCLYVSGFSGVKPLISLGWQGAIKKFAKSPKATEPDDDNYYEGSLGHTRRMPGPEAAVSQTRGIRHGINR</sequence>
<proteinExistence type="predicted"/>
<dbReference type="AlphaFoldDB" id="A0A411MG61"/>
<dbReference type="PROSITE" id="PS51257">
    <property type="entry name" value="PROKAR_LIPOPROTEIN"/>
    <property type="match status" value="1"/>
</dbReference>
<organism evidence="3 4">
    <name type="scientific">Pseudomonas tructae</name>
    <dbReference type="NCBI Taxonomy" id="2518644"/>
    <lineage>
        <taxon>Bacteria</taxon>
        <taxon>Pseudomonadati</taxon>
        <taxon>Pseudomonadota</taxon>
        <taxon>Gammaproteobacteria</taxon>
        <taxon>Pseudomonadales</taxon>
        <taxon>Pseudomonadaceae</taxon>
        <taxon>Pseudomonas</taxon>
    </lineage>
</organism>
<feature type="region of interest" description="Disordered" evidence="1">
    <location>
        <begin position="46"/>
        <end position="86"/>
    </location>
</feature>
<evidence type="ECO:0000256" key="2">
    <source>
        <dbReference type="SAM" id="Phobius"/>
    </source>
</evidence>